<dbReference type="GO" id="GO:0042923">
    <property type="term" value="F:neuropeptide binding"/>
    <property type="evidence" value="ECO:0007669"/>
    <property type="project" value="TreeGrafter"/>
</dbReference>
<dbReference type="PRINTS" id="PR00237">
    <property type="entry name" value="GPCRRHODOPSN"/>
</dbReference>
<feature type="transmembrane region" description="Helical" evidence="9">
    <location>
        <begin position="153"/>
        <end position="171"/>
    </location>
</feature>
<keyword evidence="3 9" id="KW-1133">Transmembrane helix</keyword>
<evidence type="ECO:0000259" key="10">
    <source>
        <dbReference type="PROSITE" id="PS50262"/>
    </source>
</evidence>
<reference evidence="12" key="1">
    <citation type="submission" date="2022-11" db="UniProtKB">
        <authorList>
            <consortium name="WormBaseParasite"/>
        </authorList>
    </citation>
    <scope>IDENTIFICATION</scope>
</reference>
<evidence type="ECO:0000256" key="9">
    <source>
        <dbReference type="SAM" id="Phobius"/>
    </source>
</evidence>
<evidence type="ECO:0000256" key="5">
    <source>
        <dbReference type="ARBA" id="ARBA00023136"/>
    </source>
</evidence>
<evidence type="ECO:0000256" key="1">
    <source>
        <dbReference type="ARBA" id="ARBA00004141"/>
    </source>
</evidence>
<keyword evidence="6 8" id="KW-0675">Receptor</keyword>
<evidence type="ECO:0000313" key="12">
    <source>
        <dbReference type="WBParaSite" id="nRc.2.0.1.t00867-RA"/>
    </source>
</evidence>
<feature type="transmembrane region" description="Helical" evidence="9">
    <location>
        <begin position="34"/>
        <end position="58"/>
    </location>
</feature>
<organism evidence="11 12">
    <name type="scientific">Romanomermis culicivorax</name>
    <name type="common">Nematode worm</name>
    <dbReference type="NCBI Taxonomy" id="13658"/>
    <lineage>
        <taxon>Eukaryota</taxon>
        <taxon>Metazoa</taxon>
        <taxon>Ecdysozoa</taxon>
        <taxon>Nematoda</taxon>
        <taxon>Enoplea</taxon>
        <taxon>Dorylaimia</taxon>
        <taxon>Mermithida</taxon>
        <taxon>Mermithoidea</taxon>
        <taxon>Mermithidae</taxon>
        <taxon>Romanomermis</taxon>
    </lineage>
</organism>
<feature type="transmembrane region" description="Helical" evidence="9">
    <location>
        <begin position="70"/>
        <end position="98"/>
    </location>
</feature>
<dbReference type="PANTHER" id="PTHR24235:SF29">
    <property type="entry name" value="GH23382P"/>
    <property type="match status" value="1"/>
</dbReference>
<comment type="subcellular location">
    <subcellularLocation>
        <location evidence="1">Membrane</location>
        <topology evidence="1">Multi-pass membrane protein</topology>
    </subcellularLocation>
</comment>
<keyword evidence="5 9" id="KW-0472">Membrane</keyword>
<dbReference type="OMA" id="AIWITGY"/>
<comment type="similarity">
    <text evidence="8">Belongs to the G-protein coupled receptor 1 family.</text>
</comment>
<dbReference type="Gene3D" id="1.20.1070.10">
    <property type="entry name" value="Rhodopsin 7-helix transmembrane proteins"/>
    <property type="match status" value="1"/>
</dbReference>
<proteinExistence type="inferred from homology"/>
<dbReference type="GO" id="GO:0043005">
    <property type="term" value="C:neuron projection"/>
    <property type="evidence" value="ECO:0007669"/>
    <property type="project" value="TreeGrafter"/>
</dbReference>
<evidence type="ECO:0000256" key="8">
    <source>
        <dbReference type="RuleBase" id="RU000688"/>
    </source>
</evidence>
<dbReference type="Pfam" id="PF00001">
    <property type="entry name" value="7tm_1"/>
    <property type="match status" value="1"/>
</dbReference>
<accession>A0A915HFP9</accession>
<dbReference type="SUPFAM" id="SSF81321">
    <property type="entry name" value="Family A G protein-coupled receptor-like"/>
    <property type="match status" value="1"/>
</dbReference>
<name>A0A915HFP9_ROMCU</name>
<keyword evidence="11" id="KW-1185">Reference proteome</keyword>
<evidence type="ECO:0000256" key="2">
    <source>
        <dbReference type="ARBA" id="ARBA00022692"/>
    </source>
</evidence>
<dbReference type="GO" id="GO:0008188">
    <property type="term" value="F:neuropeptide receptor activity"/>
    <property type="evidence" value="ECO:0007669"/>
    <property type="project" value="TreeGrafter"/>
</dbReference>
<evidence type="ECO:0000256" key="3">
    <source>
        <dbReference type="ARBA" id="ARBA00022989"/>
    </source>
</evidence>
<evidence type="ECO:0000256" key="6">
    <source>
        <dbReference type="ARBA" id="ARBA00023170"/>
    </source>
</evidence>
<evidence type="ECO:0000256" key="4">
    <source>
        <dbReference type="ARBA" id="ARBA00023040"/>
    </source>
</evidence>
<dbReference type="AlphaFoldDB" id="A0A915HFP9"/>
<dbReference type="PROSITE" id="PS50262">
    <property type="entry name" value="G_PROTEIN_RECEP_F1_2"/>
    <property type="match status" value="1"/>
</dbReference>
<feature type="transmembrane region" description="Helical" evidence="9">
    <location>
        <begin position="104"/>
        <end position="132"/>
    </location>
</feature>
<dbReference type="Proteomes" id="UP000887565">
    <property type="component" value="Unplaced"/>
</dbReference>
<feature type="domain" description="G-protein coupled receptors family 1 profile" evidence="10">
    <location>
        <begin position="49"/>
        <end position="237"/>
    </location>
</feature>
<dbReference type="GO" id="GO:0005886">
    <property type="term" value="C:plasma membrane"/>
    <property type="evidence" value="ECO:0007669"/>
    <property type="project" value="TreeGrafter"/>
</dbReference>
<keyword evidence="4 8" id="KW-0297">G-protein coupled receptor</keyword>
<evidence type="ECO:0000313" key="11">
    <source>
        <dbReference type="Proteomes" id="UP000887565"/>
    </source>
</evidence>
<protein>
    <submittedName>
        <fullName evidence="12">G-protein coupled receptors family 1 profile domain-containing protein</fullName>
    </submittedName>
</protein>
<keyword evidence="7 8" id="KW-0807">Transducer</keyword>
<dbReference type="WBParaSite" id="nRc.2.0.1.t00867-RA">
    <property type="protein sequence ID" value="nRc.2.0.1.t00867-RA"/>
    <property type="gene ID" value="nRc.2.0.1.g00867"/>
</dbReference>
<dbReference type="InterPro" id="IPR017452">
    <property type="entry name" value="GPCR_Rhodpsn_7TM"/>
</dbReference>
<dbReference type="PANTHER" id="PTHR24235">
    <property type="entry name" value="NEUROPEPTIDE Y RECEPTOR"/>
    <property type="match status" value="1"/>
</dbReference>
<dbReference type="InterPro" id="IPR000276">
    <property type="entry name" value="GPCR_Rhodpsn"/>
</dbReference>
<keyword evidence="2 8" id="KW-0812">Transmembrane</keyword>
<sequence length="237" mass="26692">MINETFISDLKEQSCESIETIYPDLVDSWSIRSIFAFFYVLVWILGLSGNFLVLYLALKPNKQNNVTFTVRTVFIGSLAFSDVVIGLFSLPVTAVMIFTRVWPFPALVCYSVGFVQASGVFISSFTLTMIAIDRYILILHPTTGIVTYDRARFMVGFVWLLGYFLASPLAFNVKIESYIGVCGAFCEGVFDCGKFNGCGRLTQKNYPGCKQAYCPYFLMEEVFDRGEFNGCAQFIQK</sequence>
<evidence type="ECO:0000256" key="7">
    <source>
        <dbReference type="ARBA" id="ARBA00023224"/>
    </source>
</evidence>
<dbReference type="PROSITE" id="PS00237">
    <property type="entry name" value="G_PROTEIN_RECEP_F1_1"/>
    <property type="match status" value="1"/>
</dbReference>